<dbReference type="Proteomes" id="UP000273786">
    <property type="component" value="Unassembled WGS sequence"/>
</dbReference>
<dbReference type="GO" id="GO:0006313">
    <property type="term" value="P:DNA transposition"/>
    <property type="evidence" value="ECO:0007669"/>
    <property type="project" value="InterPro"/>
</dbReference>
<dbReference type="Pfam" id="PF01527">
    <property type="entry name" value="HTH_Tnp_1"/>
    <property type="match status" value="1"/>
</dbReference>
<dbReference type="NCBIfam" id="NF047595">
    <property type="entry name" value="IS66_ISRel24_TnpA"/>
    <property type="match status" value="1"/>
</dbReference>
<dbReference type="PANTHER" id="PTHR37936">
    <property type="entry name" value="TRANSPOSASE INSC FOR INSERTION ELEMENT IS2A-RELATED"/>
    <property type="match status" value="1"/>
</dbReference>
<dbReference type="GO" id="GO:0043565">
    <property type="term" value="F:sequence-specific DNA binding"/>
    <property type="evidence" value="ECO:0007669"/>
    <property type="project" value="InterPro"/>
</dbReference>
<accession>A0A3P3FSF6</accession>
<dbReference type="RefSeq" id="WP_124999381.1">
    <property type="nucleotide sequence ID" value="NZ_RQXT01000015.1"/>
</dbReference>
<name>A0A3P3FSF6_9HYPH</name>
<gene>
    <name evidence="1" type="ORF">EH240_14830</name>
</gene>
<keyword evidence="2" id="KW-1185">Reference proteome</keyword>
<dbReference type="OrthoDB" id="8080802at2"/>
<dbReference type="PANTHER" id="PTHR37936:SF3">
    <property type="entry name" value="TRANSPOSASE INSC FOR INSERTION ELEMENT IS2A-RELATED"/>
    <property type="match status" value="1"/>
</dbReference>
<dbReference type="InterPro" id="IPR010921">
    <property type="entry name" value="Trp_repressor/repl_initiator"/>
</dbReference>
<reference evidence="1 2" key="1">
    <citation type="submission" date="2018-11" db="EMBL/GenBank/DDBJ databases">
        <title>the genome of Mesorhizobium tamadayense DSM 28320.</title>
        <authorList>
            <person name="Gao J."/>
        </authorList>
    </citation>
    <scope>NUCLEOTIDE SEQUENCE [LARGE SCALE GENOMIC DNA]</scope>
    <source>
        <strain evidence="1 2">DSM 28320</strain>
    </source>
</reference>
<comment type="caution">
    <text evidence="1">The sequence shown here is derived from an EMBL/GenBank/DDBJ whole genome shotgun (WGS) entry which is preliminary data.</text>
</comment>
<proteinExistence type="predicted"/>
<evidence type="ECO:0000313" key="1">
    <source>
        <dbReference type="EMBL" id="RRI01551.1"/>
    </source>
</evidence>
<organism evidence="1 2">
    <name type="scientific">Mesorhizobium tamadayense</name>
    <dbReference type="NCBI Taxonomy" id="425306"/>
    <lineage>
        <taxon>Bacteria</taxon>
        <taxon>Pseudomonadati</taxon>
        <taxon>Pseudomonadota</taxon>
        <taxon>Alphaproteobacteria</taxon>
        <taxon>Hyphomicrobiales</taxon>
        <taxon>Phyllobacteriaceae</taxon>
        <taxon>Mesorhizobium</taxon>
    </lineage>
</organism>
<evidence type="ECO:0008006" key="3">
    <source>
        <dbReference type="Google" id="ProtNLM"/>
    </source>
</evidence>
<dbReference type="InterPro" id="IPR002514">
    <property type="entry name" value="Transposase_8"/>
</dbReference>
<evidence type="ECO:0000313" key="2">
    <source>
        <dbReference type="Proteomes" id="UP000273786"/>
    </source>
</evidence>
<dbReference type="SUPFAM" id="SSF48295">
    <property type="entry name" value="TrpR-like"/>
    <property type="match status" value="1"/>
</dbReference>
<dbReference type="GO" id="GO:0004803">
    <property type="term" value="F:transposase activity"/>
    <property type="evidence" value="ECO:0007669"/>
    <property type="project" value="InterPro"/>
</dbReference>
<dbReference type="EMBL" id="RQXT01000015">
    <property type="protein sequence ID" value="RRI01551.1"/>
    <property type="molecule type" value="Genomic_DNA"/>
</dbReference>
<dbReference type="AlphaFoldDB" id="A0A3P3FSF6"/>
<protein>
    <recommendedName>
        <fullName evidence="3">Transposase</fullName>
    </recommendedName>
</protein>
<sequence>MELSRHDIGTCKGRFGRRVKRHRAGRRSCNDARRLWSCAEKRALVDLASAAGSSVTEVAEAFGVAPSQLYTWRKQMAGGELDADQAMATFARIDVSDLPEVERPVADCPDPAGRIVVAFLNGARLRIDGTVDPTALRIVLAELTR</sequence>